<keyword evidence="13" id="KW-0009">Actin-binding</keyword>
<dbReference type="PROSITE" id="PS51263">
    <property type="entry name" value="ADF_H"/>
    <property type="match status" value="2"/>
</dbReference>
<evidence type="ECO:0000256" key="13">
    <source>
        <dbReference type="ARBA" id="ARBA00023203"/>
    </source>
</evidence>
<keyword evidence="6" id="KW-0963">Cytoplasm</keyword>
<dbReference type="Pfam" id="PF00241">
    <property type="entry name" value="Cofilin_ADF"/>
    <property type="match status" value="2"/>
</dbReference>
<dbReference type="Gene3D" id="3.40.20.10">
    <property type="entry name" value="Severin"/>
    <property type="match status" value="2"/>
</dbReference>
<keyword evidence="7 15" id="KW-0812">Transmembrane</keyword>
<evidence type="ECO:0000256" key="7">
    <source>
        <dbReference type="ARBA" id="ARBA00022692"/>
    </source>
</evidence>
<feature type="compositionally biased region" description="Basic and acidic residues" evidence="16">
    <location>
        <begin position="755"/>
        <end position="764"/>
    </location>
</feature>
<dbReference type="SUPFAM" id="SSF53474">
    <property type="entry name" value="alpha/beta-Hydrolases"/>
    <property type="match status" value="1"/>
</dbReference>
<dbReference type="GO" id="GO:0016787">
    <property type="term" value="F:hydrolase activity"/>
    <property type="evidence" value="ECO:0007669"/>
    <property type="project" value="UniProtKB-KW"/>
</dbReference>
<dbReference type="CDD" id="cd11285">
    <property type="entry name" value="ADF_Twf-N_like"/>
    <property type="match status" value="1"/>
</dbReference>
<evidence type="ECO:0000256" key="5">
    <source>
        <dbReference type="ARBA" id="ARBA00022448"/>
    </source>
</evidence>
<evidence type="ECO:0000256" key="12">
    <source>
        <dbReference type="ARBA" id="ARBA00023136"/>
    </source>
</evidence>
<dbReference type="PaxDb" id="5061-CADANGAP00004515"/>
<feature type="region of interest" description="Disordered" evidence="16">
    <location>
        <begin position="618"/>
        <end position="764"/>
    </location>
</feature>
<dbReference type="InterPro" id="IPR006786">
    <property type="entry name" value="Pinin_SDK_MemA"/>
</dbReference>
<dbReference type="VEuPathDB" id="FungiDB:M747DRAFT_372955"/>
<feature type="compositionally biased region" description="Basic and acidic residues" evidence="16">
    <location>
        <begin position="974"/>
        <end position="986"/>
    </location>
</feature>
<evidence type="ECO:0000313" key="19">
    <source>
        <dbReference type="Proteomes" id="UP000068243"/>
    </source>
</evidence>
<keyword evidence="18" id="KW-0378">Hydrolase</keyword>
<feature type="compositionally biased region" description="Polar residues" evidence="16">
    <location>
        <begin position="743"/>
        <end position="752"/>
    </location>
</feature>
<evidence type="ECO:0000256" key="8">
    <source>
        <dbReference type="ARBA" id="ARBA00022737"/>
    </source>
</evidence>
<evidence type="ECO:0000256" key="9">
    <source>
        <dbReference type="ARBA" id="ARBA00022792"/>
    </source>
</evidence>
<feature type="region of interest" description="Disordered" evidence="16">
    <location>
        <begin position="894"/>
        <end position="997"/>
    </location>
</feature>
<keyword evidence="5" id="KW-0813">Transport</keyword>
<dbReference type="PANTHER" id="PTHR45788">
    <property type="entry name" value="SUCCINATE/FUMARATE MITOCHONDRIAL TRANSPORTER-RELATED"/>
    <property type="match status" value="1"/>
</dbReference>
<evidence type="ECO:0000256" key="6">
    <source>
        <dbReference type="ARBA" id="ARBA00022490"/>
    </source>
</evidence>
<evidence type="ECO:0000256" key="2">
    <source>
        <dbReference type="ARBA" id="ARBA00004448"/>
    </source>
</evidence>
<dbReference type="VEuPathDB" id="FungiDB:ATCC64974_85890"/>
<proteinExistence type="inferred from homology"/>
<keyword evidence="11" id="KW-0496">Mitochondrion</keyword>
<dbReference type="SUPFAM" id="SSF55753">
    <property type="entry name" value="Actin depolymerizing proteins"/>
    <property type="match status" value="2"/>
</dbReference>
<keyword evidence="14" id="KW-0206">Cytoskeleton</keyword>
<feature type="domain" description="ADF-H" evidence="17">
    <location>
        <begin position="504"/>
        <end position="631"/>
    </location>
</feature>
<dbReference type="Pfam" id="PF04696">
    <property type="entry name" value="Pinin_SDK_memA"/>
    <property type="match status" value="1"/>
</dbReference>
<feature type="region of interest" description="Disordered" evidence="16">
    <location>
        <begin position="473"/>
        <end position="493"/>
    </location>
</feature>
<dbReference type="PRINTS" id="PR00412">
    <property type="entry name" value="EPOXHYDRLASE"/>
</dbReference>
<evidence type="ECO:0000313" key="18">
    <source>
        <dbReference type="EMBL" id="GAQ38389.1"/>
    </source>
</evidence>
<keyword evidence="12 15" id="KW-0472">Membrane</keyword>
<feature type="compositionally biased region" description="Polar residues" evidence="16">
    <location>
        <begin position="963"/>
        <end position="973"/>
    </location>
</feature>
<dbReference type="GO" id="GO:0005469">
    <property type="term" value="F:succinate:fumarate antiporter activity"/>
    <property type="evidence" value="ECO:0007669"/>
    <property type="project" value="TreeGrafter"/>
</dbReference>
<keyword evidence="8" id="KW-0677">Repeat</keyword>
<dbReference type="FunFam" id="3.40.20.10:FF:000007">
    <property type="entry name" value="Twinfilin-1 isoform 1"/>
    <property type="match status" value="1"/>
</dbReference>
<dbReference type="VEuPathDB" id="FungiDB:ASPNIDRAFT2_1222809"/>
<evidence type="ECO:0000256" key="3">
    <source>
        <dbReference type="ARBA" id="ARBA00006375"/>
    </source>
</evidence>
<keyword evidence="10" id="KW-1133">Transmembrane helix</keyword>
<evidence type="ECO:0000256" key="15">
    <source>
        <dbReference type="PROSITE-ProRule" id="PRU00282"/>
    </source>
</evidence>
<comment type="subcellular location">
    <subcellularLocation>
        <location evidence="1">Cytoplasm</location>
        <location evidence="1">Cytoskeleton</location>
    </subcellularLocation>
    <subcellularLocation>
        <location evidence="2">Mitochondrion inner membrane</location>
        <topology evidence="2">Multi-pass membrane protein</topology>
    </subcellularLocation>
</comment>
<evidence type="ECO:0000256" key="1">
    <source>
        <dbReference type="ARBA" id="ARBA00004245"/>
    </source>
</evidence>
<dbReference type="FunFam" id="1.50.40.10:FF:000021">
    <property type="entry name" value="SFC1p Mitochondrial succinate-fumarate transporter"/>
    <property type="match status" value="1"/>
</dbReference>
<dbReference type="VEuPathDB" id="FungiDB:ATCC64974_85880"/>
<dbReference type="VEuPathDB" id="FungiDB:ASPNIDRAFT2_1187287"/>
<dbReference type="EMBL" id="BCMY01000003">
    <property type="protein sequence ID" value="GAQ38389.1"/>
    <property type="molecule type" value="Genomic_DNA"/>
</dbReference>
<feature type="compositionally biased region" description="Basic and acidic residues" evidence="16">
    <location>
        <begin position="622"/>
        <end position="632"/>
    </location>
</feature>
<evidence type="ECO:0000256" key="4">
    <source>
        <dbReference type="ARBA" id="ARBA00009557"/>
    </source>
</evidence>
<dbReference type="VEuPathDB" id="FungiDB:ASPNIDRAFT2_1177933"/>
<dbReference type="CDD" id="cd11284">
    <property type="entry name" value="ADF_Twf-C_like"/>
    <property type="match status" value="1"/>
</dbReference>
<dbReference type="InterPro" id="IPR000073">
    <property type="entry name" value="AB_hydrolase_1"/>
</dbReference>
<dbReference type="Gene3D" id="3.40.50.1820">
    <property type="entry name" value="alpha/beta hydrolase"/>
    <property type="match status" value="1"/>
</dbReference>
<comment type="caution">
    <text evidence="18">The sequence shown here is derived from an EMBL/GenBank/DDBJ whole genome shotgun (WGS) entry which is preliminary data.</text>
</comment>
<dbReference type="InterPro" id="IPR029058">
    <property type="entry name" value="AB_hydrolase_fold"/>
</dbReference>
<dbReference type="PANTHER" id="PTHR45788:SF2">
    <property type="entry name" value="SUCCINATE_FUMARATE MITOCHONDRIAL TRANSPORTER"/>
    <property type="match status" value="1"/>
</dbReference>
<dbReference type="PROSITE" id="PS50920">
    <property type="entry name" value="SOLCAR"/>
    <property type="match status" value="3"/>
</dbReference>
<dbReference type="Pfam" id="PF00561">
    <property type="entry name" value="Abhydrolase_1"/>
    <property type="match status" value="1"/>
</dbReference>
<dbReference type="Gene3D" id="1.50.40.10">
    <property type="entry name" value="Mitochondrial carrier domain"/>
    <property type="match status" value="1"/>
</dbReference>
<name>A0A100IBX6_ASPNG</name>
<dbReference type="VEuPathDB" id="FungiDB:ATCC64974_85910"/>
<accession>A0A100IBX6</accession>
<feature type="repeat" description="Solcar" evidence="15">
    <location>
        <begin position="117"/>
        <end position="208"/>
    </location>
</feature>
<evidence type="ECO:0000256" key="16">
    <source>
        <dbReference type="SAM" id="MobiDB-lite"/>
    </source>
</evidence>
<dbReference type="InterPro" id="IPR018108">
    <property type="entry name" value="MCP_transmembrane"/>
</dbReference>
<dbReference type="Pfam" id="PF00153">
    <property type="entry name" value="Mito_carr"/>
    <property type="match status" value="3"/>
</dbReference>
<evidence type="ECO:0000256" key="10">
    <source>
        <dbReference type="ARBA" id="ARBA00022989"/>
    </source>
</evidence>
<dbReference type="GO" id="GO:0003779">
    <property type="term" value="F:actin binding"/>
    <property type="evidence" value="ECO:0007669"/>
    <property type="project" value="UniProtKB-KW"/>
</dbReference>
<comment type="similarity">
    <text evidence="3">Belongs to the mitochondrial carrier (TC 2.A.29) family.</text>
</comment>
<dbReference type="GO" id="GO:0005743">
    <property type="term" value="C:mitochondrial inner membrane"/>
    <property type="evidence" value="ECO:0007669"/>
    <property type="project" value="UniProtKB-SubCell"/>
</dbReference>
<evidence type="ECO:0000256" key="11">
    <source>
        <dbReference type="ARBA" id="ARBA00023128"/>
    </source>
</evidence>
<dbReference type="GO" id="GO:0005856">
    <property type="term" value="C:cytoskeleton"/>
    <property type="evidence" value="ECO:0007669"/>
    <property type="project" value="UniProtKB-SubCell"/>
</dbReference>
<evidence type="ECO:0000256" key="14">
    <source>
        <dbReference type="ARBA" id="ARBA00023212"/>
    </source>
</evidence>
<dbReference type="OrthoDB" id="408373at2759"/>
<dbReference type="VEuPathDB" id="FungiDB:ASPNIDRAFT2_1146794"/>
<feature type="repeat" description="Solcar" evidence="15">
    <location>
        <begin position="15"/>
        <end position="105"/>
    </location>
</feature>
<sequence length="1342" mass="149071">MSAKTVQGRNGKKPASPAVNLIAGGGAGMMEALVCHPLDTIKVRMQLSRRARAPGVKPRGFVATGVEIVKKETAMGLYKGLGAVLGGIIPKMAIRFTSYESYKQMLADKETGAVTSKATFLAGLAAGVTEAVAVVNPMEVVKIRLQAQHHSLADPLDTPKYRSAPHALFTVIKEEGFSTLYRGVSLTALRQGTNQAANFTAYTELKAFLQRVQPEYSNTQLPSYQTTFIGLISGAVGPFSNAPIDTIKTRLQKTRAEPGQSAVSRIMVIAKDMFKQEGARAFYKGITPRVMRVAPGQAVTFTVYEFLKGKLETSGWAFVGGNYEENFVSDESIFCLPVTIKSESLSPLSPVPFASPNAFYPSLSQLSSVLEPKTPLYLLIRRPEGGSSSLVALTYIPSNAGVRAKTLFAATRATLARELGTEKFASTIFATDEDEVIGEEAWKERDAEKKGTAGGFRREDLMGEKERELEAVRRAEEEARSGTPSRDIGIGGTFNRANPFGGASVKMKVDDDVKQALEGLQQGGLVQLAIDVPTEAIKVAATESGVEANAVQSHIPSSSPRYTLYHYPDSDVVIFIYTCPSGSSIKERMLYASSRMHAITMAGDQGLKISKKIEASSPDEITGERLHEEVHPPQDNGPSRGFARPRRPGRTLASAVALPDQDTTTIPSPEAGLKRRQSSIEDPDSENKRRRLSSQTDHHDDTQSIPDRKQASPDVTERKPRRGAGRDEERKRGQRLFGALLGTLSQSSTSAAQKRRADIERRQQDKLKLQDEEYGELKKKRREERAVIRKKEQRFYEEESVSCEIPCSRRMIMMVICWVFGLLLGLRRADADGWMSQMRTRHSNMIAMAHFLKTRTEPVLYYKPWQLRAEDEDIIQDQIKEAEATVAREVAEFEARYSSHEEKSPEQQDEKMQEAEHEETQEPASVSESDAMENKSVAQASSVTMGAETTADGGSEEAKAETSPANDSNVSTSMDHDRSDIHRHDDDGGEVEEDQEDTLLSNSCSVMTVDKIDVTGDPRVERRSANVNGKTYGYLYSEPESGVYRATIFLLHGFPDLSMGWRYQIPMLISMGLRVVAPDCLGYGRTDAPEEIELYSHKSCANDIKELAIQLDAPEIILGGHDWGAALAYRVALWHPELVTHIFTVCVPYAAPTRKYLALEDMVENIAPHFAYQLQFRSGNLEDVIFSKEDIEKFLSALYGGRTDDRDVAFDAEYGVLLDRMELVRPSPLLSEVELEYYANEFSRNGLRGPLNWYRTREINYEEELAILNARITAPLLFIQALKDSALPPHLGKGMTRTVPHLTYKQVNTGHWALWQEPEEVNEIIAWWLKEVVFKSLRMSRL</sequence>
<gene>
    <name evidence="18" type="ORF">ABL_02632</name>
</gene>
<feature type="compositionally biased region" description="Basic and acidic residues" evidence="16">
    <location>
        <begin position="696"/>
        <end position="731"/>
    </location>
</feature>
<dbReference type="VEuPathDB" id="FungiDB:M747DRAFT_333878"/>
<dbReference type="InterPro" id="IPR029006">
    <property type="entry name" value="ADF-H/Gelsolin-like_dom_sf"/>
</dbReference>
<dbReference type="VEuPathDB" id="FungiDB:An04g09020"/>
<feature type="domain" description="ADF-H" evidence="17">
    <location>
        <begin position="310"/>
        <end position="446"/>
    </location>
</feature>
<dbReference type="VEuPathDB" id="FungiDB:ATCC64974_85900"/>
<dbReference type="InterPro" id="IPR000639">
    <property type="entry name" value="Epox_hydrolase-like"/>
</dbReference>
<evidence type="ECO:0000259" key="17">
    <source>
        <dbReference type="PROSITE" id="PS51263"/>
    </source>
</evidence>
<feature type="compositionally biased region" description="Acidic residues" evidence="16">
    <location>
        <begin position="987"/>
        <end position="997"/>
    </location>
</feature>
<dbReference type="VEuPathDB" id="FungiDB:M747DRAFT_298204"/>
<feature type="repeat" description="Solcar" evidence="15">
    <location>
        <begin position="221"/>
        <end position="310"/>
    </location>
</feature>
<dbReference type="VEuPathDB" id="FungiDB:M747DRAFT_103648"/>
<dbReference type="InterPro" id="IPR023395">
    <property type="entry name" value="MCP_dom_sf"/>
</dbReference>
<reference evidence="19" key="1">
    <citation type="journal article" date="2016" name="Genome Announc.">
        <title>Draft genome sequence of Aspergillus niger strain An76.</title>
        <authorList>
            <person name="Gong W."/>
            <person name="Cheng Z."/>
            <person name="Zhang H."/>
            <person name="Liu L."/>
            <person name="Gao P."/>
            <person name="Wang L."/>
        </authorList>
    </citation>
    <scope>NUCLEOTIDE SEQUENCE [LARGE SCALE GENOMIC DNA]</scope>
    <source>
        <strain evidence="19">An76</strain>
    </source>
</reference>
<protein>
    <submittedName>
        <fullName evidence="18">Epoxide hydrolase</fullName>
    </submittedName>
</protein>
<feature type="compositionally biased region" description="Basic and acidic residues" evidence="16">
    <location>
        <begin position="894"/>
        <end position="920"/>
    </location>
</feature>
<comment type="similarity">
    <text evidence="4">Belongs to the actin-binding proteins ADF family. Twinfilin subfamily.</text>
</comment>
<dbReference type="SUPFAM" id="SSF103506">
    <property type="entry name" value="Mitochondrial carrier"/>
    <property type="match status" value="1"/>
</dbReference>
<dbReference type="VEuPathDB" id="FungiDB:An04g09030"/>
<dbReference type="InterPro" id="IPR002108">
    <property type="entry name" value="ADF-H"/>
</dbReference>
<dbReference type="VEuPathDB" id="FungiDB:An04g09000"/>
<organism evidence="18 19">
    <name type="scientific">Aspergillus niger</name>
    <dbReference type="NCBI Taxonomy" id="5061"/>
    <lineage>
        <taxon>Eukaryota</taxon>
        <taxon>Fungi</taxon>
        <taxon>Dikarya</taxon>
        <taxon>Ascomycota</taxon>
        <taxon>Pezizomycotina</taxon>
        <taxon>Eurotiomycetes</taxon>
        <taxon>Eurotiomycetidae</taxon>
        <taxon>Eurotiales</taxon>
        <taxon>Aspergillaceae</taxon>
        <taxon>Aspergillus</taxon>
        <taxon>Aspergillus subgen. Circumdati</taxon>
    </lineage>
</organism>
<dbReference type="InterPro" id="IPR049563">
    <property type="entry name" value="TXTP-like"/>
</dbReference>
<dbReference type="Proteomes" id="UP000068243">
    <property type="component" value="Unassembled WGS sequence"/>
</dbReference>
<dbReference type="SMART" id="SM00102">
    <property type="entry name" value="ADF"/>
    <property type="match status" value="1"/>
</dbReference>
<keyword evidence="9" id="KW-0999">Mitochondrion inner membrane</keyword>